<comment type="caution">
    <text evidence="1">The sequence shown here is derived from an EMBL/GenBank/DDBJ whole genome shotgun (WGS) entry which is preliminary data.</text>
</comment>
<evidence type="ECO:0000313" key="1">
    <source>
        <dbReference type="EMBL" id="KAA3669955.1"/>
    </source>
</evidence>
<gene>
    <name evidence="1" type="ORF">DEA37_0013375</name>
</gene>
<protein>
    <submittedName>
        <fullName evidence="1">Uncharacterized protein</fullName>
    </submittedName>
</protein>
<keyword evidence="2" id="KW-1185">Reference proteome</keyword>
<dbReference type="Proteomes" id="UP000324629">
    <property type="component" value="Unassembled WGS sequence"/>
</dbReference>
<dbReference type="AlphaFoldDB" id="A0A5J4N375"/>
<feature type="non-terminal residue" evidence="1">
    <location>
        <position position="1"/>
    </location>
</feature>
<organism evidence="1 2">
    <name type="scientific">Paragonimus westermani</name>
    <dbReference type="NCBI Taxonomy" id="34504"/>
    <lineage>
        <taxon>Eukaryota</taxon>
        <taxon>Metazoa</taxon>
        <taxon>Spiralia</taxon>
        <taxon>Lophotrochozoa</taxon>
        <taxon>Platyhelminthes</taxon>
        <taxon>Trematoda</taxon>
        <taxon>Digenea</taxon>
        <taxon>Plagiorchiida</taxon>
        <taxon>Troglotremata</taxon>
        <taxon>Troglotrematidae</taxon>
        <taxon>Paragonimus</taxon>
    </lineage>
</organism>
<evidence type="ECO:0000313" key="2">
    <source>
        <dbReference type="Proteomes" id="UP000324629"/>
    </source>
</evidence>
<feature type="non-terminal residue" evidence="1">
    <location>
        <position position="82"/>
    </location>
</feature>
<proteinExistence type="predicted"/>
<accession>A0A5J4N375</accession>
<name>A0A5J4N375_9TREM</name>
<reference evidence="1 2" key="1">
    <citation type="journal article" date="2019" name="Gigascience">
        <title>Whole-genome sequence of the oriental lung fluke Paragonimus westermani.</title>
        <authorList>
            <person name="Oey H."/>
            <person name="Zakrzewski M."/>
            <person name="Narain K."/>
            <person name="Devi K.R."/>
            <person name="Agatsuma T."/>
            <person name="Nawaratna S."/>
            <person name="Gobert G.N."/>
            <person name="Jones M.K."/>
            <person name="Ragan M.A."/>
            <person name="McManus D.P."/>
            <person name="Krause L."/>
        </authorList>
    </citation>
    <scope>NUCLEOTIDE SEQUENCE [LARGE SCALE GENOMIC DNA]</scope>
    <source>
        <strain evidence="1 2">IND2009</strain>
    </source>
</reference>
<sequence>NFGGTEDPEMRPCTNAYMLVYIAESARTDVLCPVSRCDIPESLRERFIEEQNLEEAKRLDKERGHLYMVIYLLLEEDFYGWQ</sequence>
<dbReference type="EMBL" id="QNGE01017869">
    <property type="protein sequence ID" value="KAA3669955.1"/>
    <property type="molecule type" value="Genomic_DNA"/>
</dbReference>